<dbReference type="InterPro" id="IPR038488">
    <property type="entry name" value="Integrase_DNA-bd_sf"/>
</dbReference>
<evidence type="ECO:0000313" key="7">
    <source>
        <dbReference type="Proteomes" id="UP000279959"/>
    </source>
</evidence>
<dbReference type="InterPro" id="IPR044068">
    <property type="entry name" value="CB"/>
</dbReference>
<feature type="domain" description="Core-binding (CB)" evidence="5">
    <location>
        <begin position="113"/>
        <end position="193"/>
    </location>
</feature>
<proteinExistence type="inferred from homology"/>
<evidence type="ECO:0000256" key="3">
    <source>
        <dbReference type="ARBA" id="ARBA00023125"/>
    </source>
</evidence>
<dbReference type="PANTHER" id="PTHR30629">
    <property type="entry name" value="PROPHAGE INTEGRASE"/>
    <property type="match status" value="1"/>
</dbReference>
<evidence type="ECO:0000256" key="4">
    <source>
        <dbReference type="PROSITE-ProRule" id="PRU01248"/>
    </source>
</evidence>
<evidence type="ECO:0000256" key="2">
    <source>
        <dbReference type="ARBA" id="ARBA00022908"/>
    </source>
</evidence>
<dbReference type="PANTHER" id="PTHR30629:SF2">
    <property type="entry name" value="PROPHAGE INTEGRASE INTS-RELATED"/>
    <property type="match status" value="1"/>
</dbReference>
<dbReference type="SUPFAM" id="SSF56349">
    <property type="entry name" value="DNA breaking-rejoining enzymes"/>
    <property type="match status" value="1"/>
</dbReference>
<sequence>MAKAIHKLTAKKIESLKKPGWHSDGGGLYLRVRPDGSKRWIYLWMREGKRREMFLGRNPEYTIEQIREMAATARELIARGNDPLALRKTAAIEAREAQEAVAAAEAEGTDVTPTFGTFAEEYISTHEEGWKNEKHRWQWRNSITNHCKLIVEKPVNEVTTDDVLDVLRPIWTTIPDTAGRVRGRIETILDAAKAGNHIESPWENPARWKGNLIHRLPKRKKLSTGHYTAIAYEEMPDFFKAC</sequence>
<protein>
    <submittedName>
        <fullName evidence="6">Site-specific integrase</fullName>
    </submittedName>
</protein>
<accession>A0A494VXA3</accession>
<dbReference type="InterPro" id="IPR010998">
    <property type="entry name" value="Integrase_recombinase_N"/>
</dbReference>
<keyword evidence="7" id="KW-1185">Reference proteome</keyword>
<evidence type="ECO:0000256" key="1">
    <source>
        <dbReference type="ARBA" id="ARBA00008857"/>
    </source>
</evidence>
<organism evidence="6 7">
    <name type="scientific">Sphingobium amiense</name>
    <dbReference type="NCBI Taxonomy" id="135719"/>
    <lineage>
        <taxon>Bacteria</taxon>
        <taxon>Pseudomonadati</taxon>
        <taxon>Pseudomonadota</taxon>
        <taxon>Alphaproteobacteria</taxon>
        <taxon>Sphingomonadales</taxon>
        <taxon>Sphingomonadaceae</taxon>
        <taxon>Sphingobium</taxon>
    </lineage>
</organism>
<dbReference type="EMBL" id="AP018664">
    <property type="protein sequence ID" value="BBD97034.1"/>
    <property type="molecule type" value="Genomic_DNA"/>
</dbReference>
<reference evidence="6 7" key="1">
    <citation type="submission" date="2018-05" db="EMBL/GenBank/DDBJ databases">
        <title>Complete Genome Sequence of the Nonylphenol-Degrading Bacterium Sphingobium amiense DSM 16289T.</title>
        <authorList>
            <person name="Ootsuka M."/>
            <person name="Nishizawa T."/>
            <person name="Ohta H."/>
        </authorList>
    </citation>
    <scope>NUCLEOTIDE SEQUENCE [LARGE SCALE GENOMIC DNA]</scope>
    <source>
        <strain evidence="6 7">DSM 16289</strain>
    </source>
</reference>
<dbReference type="InterPro" id="IPR011010">
    <property type="entry name" value="DNA_brk_join_enz"/>
</dbReference>
<dbReference type="InterPro" id="IPR053876">
    <property type="entry name" value="Phage_int_M"/>
</dbReference>
<dbReference type="KEGG" id="sami:SAMIE_1005350"/>
<dbReference type="Gene3D" id="3.30.160.390">
    <property type="entry name" value="Integrase, DNA-binding domain"/>
    <property type="match status" value="1"/>
</dbReference>
<keyword evidence="3 4" id="KW-0238">DNA-binding</keyword>
<dbReference type="Pfam" id="PF22022">
    <property type="entry name" value="Phage_int_M"/>
    <property type="match status" value="1"/>
</dbReference>
<dbReference type="RefSeq" id="WP_126516719.1">
    <property type="nucleotide sequence ID" value="NZ_AP018664.1"/>
</dbReference>
<evidence type="ECO:0000313" key="6">
    <source>
        <dbReference type="EMBL" id="BBD97034.1"/>
    </source>
</evidence>
<dbReference type="Pfam" id="PF13356">
    <property type="entry name" value="Arm-DNA-bind_3"/>
    <property type="match status" value="1"/>
</dbReference>
<dbReference type="Proteomes" id="UP000279959">
    <property type="component" value="Chromosome"/>
</dbReference>
<gene>
    <name evidence="6" type="ORF">SAMIE_1005350</name>
</gene>
<dbReference type="InterPro" id="IPR025166">
    <property type="entry name" value="Integrase_DNA_bind_dom"/>
</dbReference>
<keyword evidence="2" id="KW-0229">DNA integration</keyword>
<name>A0A494VXA3_9SPHN</name>
<dbReference type="GO" id="GO:0015074">
    <property type="term" value="P:DNA integration"/>
    <property type="evidence" value="ECO:0007669"/>
    <property type="project" value="UniProtKB-KW"/>
</dbReference>
<comment type="similarity">
    <text evidence="1">Belongs to the 'phage' integrase family.</text>
</comment>
<evidence type="ECO:0000259" key="5">
    <source>
        <dbReference type="PROSITE" id="PS51900"/>
    </source>
</evidence>
<dbReference type="Gene3D" id="1.10.150.130">
    <property type="match status" value="1"/>
</dbReference>
<dbReference type="AlphaFoldDB" id="A0A494VXA3"/>
<dbReference type="InterPro" id="IPR050808">
    <property type="entry name" value="Phage_Integrase"/>
</dbReference>
<dbReference type="PROSITE" id="PS51900">
    <property type="entry name" value="CB"/>
    <property type="match status" value="1"/>
</dbReference>
<dbReference type="GO" id="GO:0003677">
    <property type="term" value="F:DNA binding"/>
    <property type="evidence" value="ECO:0007669"/>
    <property type="project" value="UniProtKB-UniRule"/>
</dbReference>